<keyword evidence="1" id="KW-0472">Membrane</keyword>
<accession>A0ABT0GYP3</accession>
<keyword evidence="1" id="KW-0812">Transmembrane</keyword>
<reference evidence="2" key="1">
    <citation type="submission" date="2022-04" db="EMBL/GenBank/DDBJ databases">
        <title>Roseibium sp. CAU 1639 isolated from mud.</title>
        <authorList>
            <person name="Kim W."/>
        </authorList>
    </citation>
    <scope>NUCLEOTIDE SEQUENCE</scope>
    <source>
        <strain evidence="2">CAU 1639</strain>
    </source>
</reference>
<feature type="transmembrane region" description="Helical" evidence="1">
    <location>
        <begin position="33"/>
        <end position="56"/>
    </location>
</feature>
<keyword evidence="3" id="KW-1185">Reference proteome</keyword>
<feature type="transmembrane region" description="Helical" evidence="1">
    <location>
        <begin position="62"/>
        <end position="81"/>
    </location>
</feature>
<organism evidence="2 3">
    <name type="scientific">Roseibium sediminicola</name>
    <dbReference type="NCBI Taxonomy" id="2933272"/>
    <lineage>
        <taxon>Bacteria</taxon>
        <taxon>Pseudomonadati</taxon>
        <taxon>Pseudomonadota</taxon>
        <taxon>Alphaproteobacteria</taxon>
        <taxon>Hyphomicrobiales</taxon>
        <taxon>Stappiaceae</taxon>
        <taxon>Roseibium</taxon>
    </lineage>
</organism>
<evidence type="ECO:0000313" key="2">
    <source>
        <dbReference type="EMBL" id="MCK7614555.1"/>
    </source>
</evidence>
<sequence>MLGILDLLGTIGGNILSLPGILGLALGMMTRNWILAAILGALVGVFETVVFAGFHLGEIRSLDFAIAVLVGVLASSLGCAIRHRGATV</sequence>
<proteinExistence type="predicted"/>
<evidence type="ECO:0000313" key="3">
    <source>
        <dbReference type="Proteomes" id="UP001431221"/>
    </source>
</evidence>
<comment type="caution">
    <text evidence="2">The sequence shown here is derived from an EMBL/GenBank/DDBJ whole genome shotgun (WGS) entry which is preliminary data.</text>
</comment>
<feature type="transmembrane region" description="Helical" evidence="1">
    <location>
        <begin position="6"/>
        <end position="26"/>
    </location>
</feature>
<keyword evidence="1" id="KW-1133">Transmembrane helix</keyword>
<evidence type="ECO:0000256" key="1">
    <source>
        <dbReference type="SAM" id="Phobius"/>
    </source>
</evidence>
<dbReference type="EMBL" id="JALNMJ010000016">
    <property type="protein sequence ID" value="MCK7614555.1"/>
    <property type="molecule type" value="Genomic_DNA"/>
</dbReference>
<protein>
    <submittedName>
        <fullName evidence="2">Uncharacterized protein</fullName>
    </submittedName>
</protein>
<dbReference type="RefSeq" id="WP_248157194.1">
    <property type="nucleotide sequence ID" value="NZ_JALNMJ010000016.1"/>
</dbReference>
<dbReference type="Proteomes" id="UP001431221">
    <property type="component" value="Unassembled WGS sequence"/>
</dbReference>
<name>A0ABT0GYP3_9HYPH</name>
<gene>
    <name evidence="2" type="ORF">M0H32_20495</name>
</gene>